<feature type="region of interest" description="Disordered" evidence="1">
    <location>
        <begin position="1"/>
        <end position="21"/>
    </location>
</feature>
<evidence type="ECO:0000313" key="3">
    <source>
        <dbReference type="Proteomes" id="UP001519460"/>
    </source>
</evidence>
<feature type="non-terminal residue" evidence="2">
    <location>
        <position position="1"/>
    </location>
</feature>
<comment type="caution">
    <text evidence="2">The sequence shown here is derived from an EMBL/GenBank/DDBJ whole genome shotgun (WGS) entry which is preliminary data.</text>
</comment>
<gene>
    <name evidence="2" type="ORF">BaRGS_00019870</name>
</gene>
<organism evidence="2 3">
    <name type="scientific">Batillaria attramentaria</name>
    <dbReference type="NCBI Taxonomy" id="370345"/>
    <lineage>
        <taxon>Eukaryota</taxon>
        <taxon>Metazoa</taxon>
        <taxon>Spiralia</taxon>
        <taxon>Lophotrochozoa</taxon>
        <taxon>Mollusca</taxon>
        <taxon>Gastropoda</taxon>
        <taxon>Caenogastropoda</taxon>
        <taxon>Sorbeoconcha</taxon>
        <taxon>Cerithioidea</taxon>
        <taxon>Batillariidae</taxon>
        <taxon>Batillaria</taxon>
    </lineage>
</organism>
<feature type="non-terminal residue" evidence="2">
    <location>
        <position position="68"/>
    </location>
</feature>
<feature type="region of interest" description="Disordered" evidence="1">
    <location>
        <begin position="39"/>
        <end position="68"/>
    </location>
</feature>
<evidence type="ECO:0000313" key="2">
    <source>
        <dbReference type="EMBL" id="KAK7488913.1"/>
    </source>
</evidence>
<dbReference type="Proteomes" id="UP001519460">
    <property type="component" value="Unassembled WGS sequence"/>
</dbReference>
<evidence type="ECO:0000256" key="1">
    <source>
        <dbReference type="SAM" id="MobiDB-lite"/>
    </source>
</evidence>
<keyword evidence="3" id="KW-1185">Reference proteome</keyword>
<name>A0ABD0KPB1_9CAEN</name>
<accession>A0ABD0KPB1</accession>
<sequence length="68" mass="7065">QHGEHPASLPTIADYSASPANALSEEKRVTSLLPANMANTQPRFPVSDYSASPANALSARKAGCLPST</sequence>
<proteinExistence type="predicted"/>
<dbReference type="EMBL" id="JACVVK020000145">
    <property type="protein sequence ID" value="KAK7488913.1"/>
    <property type="molecule type" value="Genomic_DNA"/>
</dbReference>
<protein>
    <submittedName>
        <fullName evidence="2">Uncharacterized protein</fullName>
    </submittedName>
</protein>
<reference evidence="2 3" key="1">
    <citation type="journal article" date="2023" name="Sci. Data">
        <title>Genome assembly of the Korean intertidal mud-creeper Batillaria attramentaria.</title>
        <authorList>
            <person name="Patra A.K."/>
            <person name="Ho P.T."/>
            <person name="Jun S."/>
            <person name="Lee S.J."/>
            <person name="Kim Y."/>
            <person name="Won Y.J."/>
        </authorList>
    </citation>
    <scope>NUCLEOTIDE SEQUENCE [LARGE SCALE GENOMIC DNA]</scope>
    <source>
        <strain evidence="2">Wonlab-2016</strain>
    </source>
</reference>
<dbReference type="AlphaFoldDB" id="A0ABD0KPB1"/>